<dbReference type="Proteomes" id="UP000076738">
    <property type="component" value="Unassembled WGS sequence"/>
</dbReference>
<dbReference type="InterPro" id="IPR023210">
    <property type="entry name" value="NADP_OxRdtase_dom"/>
</dbReference>
<dbReference type="PANTHER" id="PTHR43625">
    <property type="entry name" value="AFLATOXIN B1 ALDEHYDE REDUCTASE"/>
    <property type="match status" value="1"/>
</dbReference>
<accession>A0A167JIN0</accession>
<dbReference type="AlphaFoldDB" id="A0A167JIN0"/>
<dbReference type="InterPro" id="IPR050791">
    <property type="entry name" value="Aldo-Keto_reductase"/>
</dbReference>
<dbReference type="STRING" id="1330018.A0A167JIN0"/>
<sequence length="336" mass="37235">MSLPTRLLAGRQVPIPGFGAMGISAYYSPSLKTEEHYHTVLKAAYDLGARHWDTANVYGENGLGENERLIGRAIKALKIPREDLFLATKFGISYEDGVLRARGNPEYVRTCLAQSLEALQTSYVDLFYLHRTVDPDTPIEVTVRAMQALKEEGKIRGIGLSECSAETLRKAAKVVTIDAVQVEYSLFETQAETNGLLAACKELNVPLVAYSPLGRGFLAGRYRSRADLPSIDSRLGLPRFSEENFPKNLVLVDKINRLAAAKGCTPGQLALAWIHAQWERTIAIPGTTRIEALKENVESTKVHLSLEALAEIRKVLDTFTPVGDRYNEMMQVLEDK</sequence>
<dbReference type="Gene3D" id="3.20.20.100">
    <property type="entry name" value="NADP-dependent oxidoreductase domain"/>
    <property type="match status" value="1"/>
</dbReference>
<keyword evidence="1" id="KW-0560">Oxidoreductase</keyword>
<proteinExistence type="predicted"/>
<protein>
    <submittedName>
        <fullName evidence="3">Aldo/keto reductase</fullName>
    </submittedName>
</protein>
<dbReference type="GO" id="GO:0016491">
    <property type="term" value="F:oxidoreductase activity"/>
    <property type="evidence" value="ECO:0007669"/>
    <property type="project" value="UniProtKB-KW"/>
</dbReference>
<dbReference type="GO" id="GO:0005737">
    <property type="term" value="C:cytoplasm"/>
    <property type="evidence" value="ECO:0007669"/>
    <property type="project" value="TreeGrafter"/>
</dbReference>
<evidence type="ECO:0000313" key="3">
    <source>
        <dbReference type="EMBL" id="KZO93637.1"/>
    </source>
</evidence>
<reference evidence="3 4" key="1">
    <citation type="journal article" date="2016" name="Mol. Biol. Evol.">
        <title>Comparative Genomics of Early-Diverging Mushroom-Forming Fungi Provides Insights into the Origins of Lignocellulose Decay Capabilities.</title>
        <authorList>
            <person name="Nagy L.G."/>
            <person name="Riley R."/>
            <person name="Tritt A."/>
            <person name="Adam C."/>
            <person name="Daum C."/>
            <person name="Floudas D."/>
            <person name="Sun H."/>
            <person name="Yadav J.S."/>
            <person name="Pangilinan J."/>
            <person name="Larsson K.H."/>
            <person name="Matsuura K."/>
            <person name="Barry K."/>
            <person name="Labutti K."/>
            <person name="Kuo R."/>
            <person name="Ohm R.A."/>
            <person name="Bhattacharya S.S."/>
            <person name="Shirouzu T."/>
            <person name="Yoshinaga Y."/>
            <person name="Martin F.M."/>
            <person name="Grigoriev I.V."/>
            <person name="Hibbett D.S."/>
        </authorList>
    </citation>
    <scope>NUCLEOTIDE SEQUENCE [LARGE SCALE GENOMIC DNA]</scope>
    <source>
        <strain evidence="3 4">TUFC12733</strain>
    </source>
</reference>
<dbReference type="OrthoDB" id="37537at2759"/>
<name>A0A167JIN0_CALVF</name>
<feature type="domain" description="NADP-dependent oxidoreductase" evidence="2">
    <location>
        <begin position="17"/>
        <end position="316"/>
    </location>
</feature>
<evidence type="ECO:0000259" key="2">
    <source>
        <dbReference type="Pfam" id="PF00248"/>
    </source>
</evidence>
<evidence type="ECO:0000313" key="4">
    <source>
        <dbReference type="Proteomes" id="UP000076738"/>
    </source>
</evidence>
<dbReference type="SUPFAM" id="SSF51430">
    <property type="entry name" value="NAD(P)-linked oxidoreductase"/>
    <property type="match status" value="1"/>
</dbReference>
<evidence type="ECO:0000256" key="1">
    <source>
        <dbReference type="ARBA" id="ARBA00023002"/>
    </source>
</evidence>
<keyword evidence="4" id="KW-1185">Reference proteome</keyword>
<dbReference type="PANTHER" id="PTHR43625:SF40">
    <property type="entry name" value="ALDO-KETO REDUCTASE YAKC [NADP(+)]"/>
    <property type="match status" value="1"/>
</dbReference>
<dbReference type="InterPro" id="IPR036812">
    <property type="entry name" value="NAD(P)_OxRdtase_dom_sf"/>
</dbReference>
<gene>
    <name evidence="3" type="ORF">CALVIDRAFT_246186</name>
</gene>
<dbReference type="EMBL" id="KV417300">
    <property type="protein sequence ID" value="KZO93637.1"/>
    <property type="molecule type" value="Genomic_DNA"/>
</dbReference>
<dbReference type="Pfam" id="PF00248">
    <property type="entry name" value="Aldo_ket_red"/>
    <property type="match status" value="1"/>
</dbReference>
<organism evidence="3 4">
    <name type="scientific">Calocera viscosa (strain TUFC12733)</name>
    <dbReference type="NCBI Taxonomy" id="1330018"/>
    <lineage>
        <taxon>Eukaryota</taxon>
        <taxon>Fungi</taxon>
        <taxon>Dikarya</taxon>
        <taxon>Basidiomycota</taxon>
        <taxon>Agaricomycotina</taxon>
        <taxon>Dacrymycetes</taxon>
        <taxon>Dacrymycetales</taxon>
        <taxon>Dacrymycetaceae</taxon>
        <taxon>Calocera</taxon>
    </lineage>
</organism>